<proteinExistence type="predicted"/>
<sequence length="59" mass="6735">MDNSFVHPTRMKSIPTGTRKNITPESLIPYDAPIQTCKYRMPSATHQNGVNWSDNEDIE</sequence>
<comment type="caution">
    <text evidence="1">The sequence shown here is derived from an EMBL/GenBank/DDBJ whole genome shotgun (WGS) entry which is preliminary data.</text>
</comment>
<accession>A0ACC0UB08</accession>
<dbReference type="EMBL" id="JAGFNK010000096">
    <property type="protein sequence ID" value="KAI9508274.1"/>
    <property type="molecule type" value="Genomic_DNA"/>
</dbReference>
<organism evidence="1 2">
    <name type="scientific">Russula earlei</name>
    <dbReference type="NCBI Taxonomy" id="71964"/>
    <lineage>
        <taxon>Eukaryota</taxon>
        <taxon>Fungi</taxon>
        <taxon>Dikarya</taxon>
        <taxon>Basidiomycota</taxon>
        <taxon>Agaricomycotina</taxon>
        <taxon>Agaricomycetes</taxon>
        <taxon>Russulales</taxon>
        <taxon>Russulaceae</taxon>
        <taxon>Russula</taxon>
    </lineage>
</organism>
<reference evidence="1" key="1">
    <citation type="submission" date="2021-03" db="EMBL/GenBank/DDBJ databases">
        <title>Evolutionary priming and transition to the ectomycorrhizal habit in an iconic lineage of mushroom-forming fungi: is preadaptation a requirement?</title>
        <authorList>
            <consortium name="DOE Joint Genome Institute"/>
            <person name="Looney B.P."/>
            <person name="Miyauchi S."/>
            <person name="Morin E."/>
            <person name="Drula E."/>
            <person name="Courty P.E."/>
            <person name="Chicoki N."/>
            <person name="Fauchery L."/>
            <person name="Kohler A."/>
            <person name="Kuo A."/>
            <person name="LaButti K."/>
            <person name="Pangilinan J."/>
            <person name="Lipzen A."/>
            <person name="Riley R."/>
            <person name="Andreopoulos W."/>
            <person name="He G."/>
            <person name="Johnson J."/>
            <person name="Barry K.W."/>
            <person name="Grigoriev I.V."/>
            <person name="Nagy L."/>
            <person name="Hibbett D."/>
            <person name="Henrissat B."/>
            <person name="Matheny P.B."/>
            <person name="Labbe J."/>
            <person name="Martin A.F."/>
        </authorList>
    </citation>
    <scope>NUCLEOTIDE SEQUENCE</scope>
    <source>
        <strain evidence="1">BPL698</strain>
    </source>
</reference>
<protein>
    <submittedName>
        <fullName evidence="1">Uncharacterized protein</fullName>
    </submittedName>
</protein>
<dbReference type="Proteomes" id="UP001207468">
    <property type="component" value="Unassembled WGS sequence"/>
</dbReference>
<evidence type="ECO:0000313" key="2">
    <source>
        <dbReference type="Proteomes" id="UP001207468"/>
    </source>
</evidence>
<name>A0ACC0UB08_9AGAM</name>
<evidence type="ECO:0000313" key="1">
    <source>
        <dbReference type="EMBL" id="KAI9508274.1"/>
    </source>
</evidence>
<keyword evidence="2" id="KW-1185">Reference proteome</keyword>
<gene>
    <name evidence="1" type="ORF">F5148DRAFT_1197546</name>
</gene>